<dbReference type="EMBL" id="JAPFFF010000006">
    <property type="protein sequence ID" value="KAK8888114.1"/>
    <property type="molecule type" value="Genomic_DNA"/>
</dbReference>
<feature type="coiled-coil region" evidence="1">
    <location>
        <begin position="192"/>
        <end position="291"/>
    </location>
</feature>
<protein>
    <submittedName>
        <fullName evidence="2">Uncharacterized protein</fullName>
    </submittedName>
</protein>
<evidence type="ECO:0000313" key="3">
    <source>
        <dbReference type="Proteomes" id="UP001470230"/>
    </source>
</evidence>
<evidence type="ECO:0000256" key="1">
    <source>
        <dbReference type="SAM" id="Coils"/>
    </source>
</evidence>
<dbReference type="Proteomes" id="UP001470230">
    <property type="component" value="Unassembled WGS sequence"/>
</dbReference>
<name>A0ABR2KAL7_9EUKA</name>
<proteinExistence type="predicted"/>
<sequence>MNDNIPLSSAIQYSNSKDIFFNHTLDTTSDKIGSHFNNLFNRSEEIENVRKNSSSIVQRIAEREASVAKYAQQLVEFKNQFEKDQQDFESQMRNQQESIENVIIEVSKKLAEIQTISVEISNKLTKYSQEKSSIKQKIDDLHGMDDDLLKEEKEINDRVAKLEQNIKENEPTSTKLDIKKVNEDIIATDVIIDELQNKINDISKTHQKIQNHNQIAKQKVQKIDNKLSKAKNSSDINLLKKSLNAQTEKFKLYDDQQKENEKKLKEMKESIQKSNDRMAQMTENQKEFKKKAEHRQNLFGLDKNQIEDAKKDVCEMYKIIKIMKKCKTMKEFQILKKILETKDEKDEVLRKIGEIHMKKKIDTKKIPEINVKLQNYERKIDESNKITDLIQDVNSKIKSKEQIMINDSKNESKKIESAIGTLEQINQHIAFSEKVGDDLDSHKFINYVPNDELVNKYSDNQFKLQKKIDQILKEIKKIKKQIKNLTFINHEHKDLINCPAFPHRTKINFRNKDFHHDEKISQDNKNPTISSKNNQIDDKNCCTIEKMQSLVYFRQKNIQKRRFALIERKKRLQNVCDFYNNPKFSKYSLDEIMFCNCIVKLYHGKRIRSYDEIFQKILIEKEKWENVPYGTPPMLVTWYDLIDNIF</sequence>
<keyword evidence="3" id="KW-1185">Reference proteome</keyword>
<comment type="caution">
    <text evidence="2">The sequence shown here is derived from an EMBL/GenBank/DDBJ whole genome shotgun (WGS) entry which is preliminary data.</text>
</comment>
<keyword evidence="1" id="KW-0175">Coiled coil</keyword>
<reference evidence="2 3" key="1">
    <citation type="submission" date="2024-04" db="EMBL/GenBank/DDBJ databases">
        <title>Tritrichomonas musculus Genome.</title>
        <authorList>
            <person name="Alves-Ferreira E."/>
            <person name="Grigg M."/>
            <person name="Lorenzi H."/>
            <person name="Galac M."/>
        </authorList>
    </citation>
    <scope>NUCLEOTIDE SEQUENCE [LARGE SCALE GENOMIC DNA]</scope>
    <source>
        <strain evidence="2 3">EAF2021</strain>
    </source>
</reference>
<organism evidence="2 3">
    <name type="scientific">Tritrichomonas musculus</name>
    <dbReference type="NCBI Taxonomy" id="1915356"/>
    <lineage>
        <taxon>Eukaryota</taxon>
        <taxon>Metamonada</taxon>
        <taxon>Parabasalia</taxon>
        <taxon>Tritrichomonadida</taxon>
        <taxon>Tritrichomonadidae</taxon>
        <taxon>Tritrichomonas</taxon>
    </lineage>
</organism>
<gene>
    <name evidence="2" type="ORF">M9Y10_039175</name>
</gene>
<accession>A0ABR2KAL7</accession>
<evidence type="ECO:0000313" key="2">
    <source>
        <dbReference type="EMBL" id="KAK8888114.1"/>
    </source>
</evidence>